<dbReference type="EMBL" id="CAKASE010000043">
    <property type="protein sequence ID" value="CAG9558890.1"/>
    <property type="molecule type" value="Genomic_DNA"/>
</dbReference>
<gene>
    <name evidence="2" type="ORF">DCHRY22_LOCUS860</name>
</gene>
<accession>A0A8J2M9L0</accession>
<proteinExistence type="predicted"/>
<organism evidence="2 3">
    <name type="scientific">Danaus chrysippus</name>
    <name type="common">African queen</name>
    <dbReference type="NCBI Taxonomy" id="151541"/>
    <lineage>
        <taxon>Eukaryota</taxon>
        <taxon>Metazoa</taxon>
        <taxon>Ecdysozoa</taxon>
        <taxon>Arthropoda</taxon>
        <taxon>Hexapoda</taxon>
        <taxon>Insecta</taxon>
        <taxon>Pterygota</taxon>
        <taxon>Neoptera</taxon>
        <taxon>Endopterygota</taxon>
        <taxon>Lepidoptera</taxon>
        <taxon>Glossata</taxon>
        <taxon>Ditrysia</taxon>
        <taxon>Papilionoidea</taxon>
        <taxon>Nymphalidae</taxon>
        <taxon>Danainae</taxon>
        <taxon>Danaini</taxon>
        <taxon>Danaina</taxon>
        <taxon>Danaus</taxon>
        <taxon>Anosia</taxon>
    </lineage>
</organism>
<dbReference type="OrthoDB" id="6430887at2759"/>
<sequence>MKNWVSASARTPDRTAYLLHRDWLQSKGNSRRTAMRRKKLEAISEVDVKNHKYNVLHVKNKTPTATPATVGTDDFDKKHGHDQLFDRVPVVRLERNKTNDFGNVSSDTDQQNVWTASDGSRAKSPVKHGKRGASSARRNSFAKCMDLIASSHSTQVNEARVALFEKTYKFLDTETLKLRKKSIDGSSLPPCESELAIFKSMLYCSNLVKCTLEDSNF</sequence>
<feature type="region of interest" description="Disordered" evidence="1">
    <location>
        <begin position="99"/>
        <end position="135"/>
    </location>
</feature>
<name>A0A8J2M9L0_9NEOP</name>
<dbReference type="Proteomes" id="UP000789524">
    <property type="component" value="Unassembled WGS sequence"/>
</dbReference>
<protein>
    <submittedName>
        <fullName evidence="2">(African queen) hypothetical protein</fullName>
    </submittedName>
</protein>
<dbReference type="AlphaFoldDB" id="A0A8J2M9L0"/>
<keyword evidence="3" id="KW-1185">Reference proteome</keyword>
<feature type="compositionally biased region" description="Polar residues" evidence="1">
    <location>
        <begin position="99"/>
        <end position="118"/>
    </location>
</feature>
<evidence type="ECO:0000313" key="2">
    <source>
        <dbReference type="EMBL" id="CAG9558890.1"/>
    </source>
</evidence>
<reference evidence="2" key="1">
    <citation type="submission" date="2021-09" db="EMBL/GenBank/DDBJ databases">
        <authorList>
            <person name="Martin H S."/>
        </authorList>
    </citation>
    <scope>NUCLEOTIDE SEQUENCE</scope>
</reference>
<comment type="caution">
    <text evidence="2">The sequence shown here is derived from an EMBL/GenBank/DDBJ whole genome shotgun (WGS) entry which is preliminary data.</text>
</comment>
<evidence type="ECO:0000313" key="3">
    <source>
        <dbReference type="Proteomes" id="UP000789524"/>
    </source>
</evidence>
<evidence type="ECO:0000256" key="1">
    <source>
        <dbReference type="SAM" id="MobiDB-lite"/>
    </source>
</evidence>